<dbReference type="PANTHER" id="PTHR11735:SF11">
    <property type="entry name" value="TRNA THREONYLCARBAMOYLADENOSINE BIOSYNTHESIS PROTEIN TSAB"/>
    <property type="match status" value="1"/>
</dbReference>
<dbReference type="Pfam" id="PF00814">
    <property type="entry name" value="TsaD"/>
    <property type="match status" value="1"/>
</dbReference>
<evidence type="ECO:0000313" key="8">
    <source>
        <dbReference type="EMBL" id="ALZ83475.1"/>
    </source>
</evidence>
<dbReference type="Proteomes" id="UP000064137">
    <property type="component" value="Chromosome"/>
</dbReference>
<comment type="subcellular location">
    <subcellularLocation>
        <location evidence="1">Cytoplasm</location>
    </subcellularLocation>
</comment>
<sequence length="227" mass="24172">MSILLALDTATEACSVALHLGDEIIHRYEIAPRLHAQRVLPMVQEVLAETGMSLSQVDAIAFGRGPGAFTGVRIAIGVVQGLAFGLDRPVLPVSNLAIIAQRAWRERGVTQVAAAIDARMDEVYWGCYRLEGEAMALAGAEAVLAPEAIALPEDATGDWFGAGTGWGYEGRMAVPLGERDATLLPHAWDLAMLAAVGWQRGEAVSAESEAAQPVYLRDRVATPKQSV</sequence>
<dbReference type="RefSeq" id="WP_059313732.1">
    <property type="nucleotide sequence ID" value="NZ_CP013987.1"/>
</dbReference>
<dbReference type="InterPro" id="IPR043129">
    <property type="entry name" value="ATPase_NBD"/>
</dbReference>
<evidence type="ECO:0000256" key="4">
    <source>
        <dbReference type="ARBA" id="ARBA00022490"/>
    </source>
</evidence>
<evidence type="ECO:0000256" key="2">
    <source>
        <dbReference type="ARBA" id="ARBA00010493"/>
    </source>
</evidence>
<dbReference type="InterPro" id="IPR022496">
    <property type="entry name" value="T6A_TsaB"/>
</dbReference>
<dbReference type="NCBIfam" id="TIGR03725">
    <property type="entry name" value="T6A_YeaZ"/>
    <property type="match status" value="1"/>
</dbReference>
<evidence type="ECO:0000259" key="7">
    <source>
        <dbReference type="Pfam" id="PF00814"/>
    </source>
</evidence>
<dbReference type="KEGG" id="por:APT59_04365"/>
<evidence type="ECO:0000256" key="3">
    <source>
        <dbReference type="ARBA" id="ARBA00019012"/>
    </source>
</evidence>
<keyword evidence="4" id="KW-0963">Cytoplasm</keyword>
<evidence type="ECO:0000313" key="9">
    <source>
        <dbReference type="Proteomes" id="UP000064137"/>
    </source>
</evidence>
<dbReference type="FunFam" id="3.30.420.40:FF:000097">
    <property type="entry name" value="tRNA threonylcarbamoyladenosine biosynthesis protein TsaB"/>
    <property type="match status" value="1"/>
</dbReference>
<dbReference type="OrthoDB" id="9809995at2"/>
<organism evidence="8 9">
    <name type="scientific">Pseudomonas oryzihabitans</name>
    <dbReference type="NCBI Taxonomy" id="47885"/>
    <lineage>
        <taxon>Bacteria</taxon>
        <taxon>Pseudomonadati</taxon>
        <taxon>Pseudomonadota</taxon>
        <taxon>Gammaproteobacteria</taxon>
        <taxon>Pseudomonadales</taxon>
        <taxon>Pseudomonadaceae</taxon>
        <taxon>Pseudomonas</taxon>
    </lineage>
</organism>
<proteinExistence type="inferred from homology"/>
<dbReference type="CDD" id="cd24032">
    <property type="entry name" value="ASKHA_NBD_TsaB"/>
    <property type="match status" value="1"/>
</dbReference>
<name>A0A0U4WLI4_9PSED</name>
<evidence type="ECO:0000256" key="5">
    <source>
        <dbReference type="ARBA" id="ARBA00022694"/>
    </source>
</evidence>
<dbReference type="PANTHER" id="PTHR11735">
    <property type="entry name" value="TRNA N6-ADENOSINE THREONYLCARBAMOYLTRANSFERASE"/>
    <property type="match status" value="1"/>
</dbReference>
<dbReference type="SUPFAM" id="SSF53067">
    <property type="entry name" value="Actin-like ATPase domain"/>
    <property type="match status" value="2"/>
</dbReference>
<feature type="domain" description="Gcp-like" evidence="7">
    <location>
        <begin position="29"/>
        <end position="150"/>
    </location>
</feature>
<dbReference type="GO" id="GO:0005829">
    <property type="term" value="C:cytosol"/>
    <property type="evidence" value="ECO:0007669"/>
    <property type="project" value="TreeGrafter"/>
</dbReference>
<protein>
    <recommendedName>
        <fullName evidence="3">tRNA threonylcarbamoyladenosine biosynthesis protein TsaB</fullName>
    </recommendedName>
    <alternativeName>
        <fullName evidence="6">t(6)A37 threonylcarbamoyladenosine biosynthesis protein TsaB</fullName>
    </alternativeName>
</protein>
<accession>A0A0U4WLI4</accession>
<evidence type="ECO:0000256" key="1">
    <source>
        <dbReference type="ARBA" id="ARBA00004496"/>
    </source>
</evidence>
<reference evidence="8 9" key="1">
    <citation type="submission" date="2016-01" db="EMBL/GenBank/DDBJ databases">
        <title>Annotation of Pseudomonas oryzihabitans USDA-ARS-USMARC-56511.</title>
        <authorList>
            <person name="Harhay G.P."/>
            <person name="Harhay D.M."/>
            <person name="Smith T.P.L."/>
            <person name="Bono J.L."/>
            <person name="Heaton M.P."/>
            <person name="Clawson M.L."/>
            <person name="Chitko-Mckown C.G."/>
            <person name="Capik S.F."/>
            <person name="DeDonder K.D."/>
            <person name="Apley M.D."/>
            <person name="Lubbers B.V."/>
            <person name="White B.J."/>
            <person name="Larson R.L."/>
        </authorList>
    </citation>
    <scope>NUCLEOTIDE SEQUENCE [LARGE SCALE GENOMIC DNA]</scope>
    <source>
        <strain evidence="8 9">USDA-ARS-USMARC-56511</strain>
    </source>
</reference>
<comment type="similarity">
    <text evidence="2">Belongs to the KAE1 / TsaD family. TsaB subfamily.</text>
</comment>
<dbReference type="GO" id="GO:0002949">
    <property type="term" value="P:tRNA threonylcarbamoyladenosine modification"/>
    <property type="evidence" value="ECO:0007669"/>
    <property type="project" value="InterPro"/>
</dbReference>
<dbReference type="Gene3D" id="3.30.420.40">
    <property type="match status" value="2"/>
</dbReference>
<dbReference type="InterPro" id="IPR000905">
    <property type="entry name" value="Gcp-like_dom"/>
</dbReference>
<gene>
    <name evidence="8" type="ORF">APT59_04365</name>
</gene>
<keyword evidence="5" id="KW-0819">tRNA processing</keyword>
<dbReference type="EMBL" id="CP013987">
    <property type="protein sequence ID" value="ALZ83475.1"/>
    <property type="molecule type" value="Genomic_DNA"/>
</dbReference>
<dbReference type="AlphaFoldDB" id="A0A0U4WLI4"/>
<evidence type="ECO:0000256" key="6">
    <source>
        <dbReference type="ARBA" id="ARBA00032446"/>
    </source>
</evidence>